<gene>
    <name evidence="1" type="ORF">J2Z35_000773</name>
</gene>
<dbReference type="RefSeq" id="WP_209659562.1">
    <property type="nucleotide sequence ID" value="NZ_JAGGLI010000006.1"/>
</dbReference>
<name>A0ABS4KGS3_9FIRM</name>
<proteinExistence type="predicted"/>
<dbReference type="EMBL" id="JAGGLI010000006">
    <property type="protein sequence ID" value="MBP2026981.1"/>
    <property type="molecule type" value="Genomic_DNA"/>
</dbReference>
<evidence type="ECO:0008006" key="3">
    <source>
        <dbReference type="Google" id="ProtNLM"/>
    </source>
</evidence>
<organism evidence="1 2">
    <name type="scientific">Acetoanaerobium pronyense</name>
    <dbReference type="NCBI Taxonomy" id="1482736"/>
    <lineage>
        <taxon>Bacteria</taxon>
        <taxon>Bacillati</taxon>
        <taxon>Bacillota</taxon>
        <taxon>Clostridia</taxon>
        <taxon>Peptostreptococcales</taxon>
        <taxon>Filifactoraceae</taxon>
        <taxon>Acetoanaerobium</taxon>
    </lineage>
</organism>
<evidence type="ECO:0000313" key="2">
    <source>
        <dbReference type="Proteomes" id="UP001314903"/>
    </source>
</evidence>
<dbReference type="Proteomes" id="UP001314903">
    <property type="component" value="Unassembled WGS sequence"/>
</dbReference>
<evidence type="ECO:0000313" key="1">
    <source>
        <dbReference type="EMBL" id="MBP2026981.1"/>
    </source>
</evidence>
<sequence length="168" mass="19382">MEISIKEFKGLSKTTMAIENVVLPIDYKKIGNLEYHFYKKPEIRGKLSKDKSRIIGEFEINVFLEEQCSRCLKELHNSYEFQVDGVLVDENLEYEDFESIIIEDEKVNLTQILEIALIENTSIKTLCDEGCKGLCKTCGGNLNLDECICDSEEYDVDPRLEKLKDILK</sequence>
<accession>A0ABS4KGS3</accession>
<protein>
    <recommendedName>
        <fullName evidence="3">DUF177 domain-containing protein</fullName>
    </recommendedName>
</protein>
<reference evidence="1 2" key="1">
    <citation type="submission" date="2021-03" db="EMBL/GenBank/DDBJ databases">
        <title>Genomic Encyclopedia of Type Strains, Phase IV (KMG-IV): sequencing the most valuable type-strain genomes for metagenomic binning, comparative biology and taxonomic classification.</title>
        <authorList>
            <person name="Goeker M."/>
        </authorList>
    </citation>
    <scope>NUCLEOTIDE SEQUENCE [LARGE SCALE GENOMIC DNA]</scope>
    <source>
        <strain evidence="1 2">DSM 27512</strain>
    </source>
</reference>
<dbReference type="InterPro" id="IPR003772">
    <property type="entry name" value="YceD"/>
</dbReference>
<keyword evidence="2" id="KW-1185">Reference proteome</keyword>
<dbReference type="Pfam" id="PF02620">
    <property type="entry name" value="YceD"/>
    <property type="match status" value="1"/>
</dbReference>
<comment type="caution">
    <text evidence="1">The sequence shown here is derived from an EMBL/GenBank/DDBJ whole genome shotgun (WGS) entry which is preliminary data.</text>
</comment>